<evidence type="ECO:0000313" key="1">
    <source>
        <dbReference type="EMBL" id="KJJ83272.1"/>
    </source>
</evidence>
<gene>
    <name evidence="1" type="ORF">OMAG_002861</name>
</gene>
<dbReference type="AlphaFoldDB" id="A0A0F0CJ86"/>
<keyword evidence="2" id="KW-1185">Reference proteome</keyword>
<organism evidence="1 2">
    <name type="scientific">Candidatus Omnitrophus magneticus</name>
    <dbReference type="NCBI Taxonomy" id="1609969"/>
    <lineage>
        <taxon>Bacteria</taxon>
        <taxon>Pseudomonadati</taxon>
        <taxon>Candidatus Omnitrophota</taxon>
        <taxon>Candidatus Omnitrophus</taxon>
    </lineage>
</organism>
<proteinExistence type="predicted"/>
<dbReference type="EMBL" id="JYNY01000628">
    <property type="protein sequence ID" value="KJJ83272.1"/>
    <property type="molecule type" value="Genomic_DNA"/>
</dbReference>
<evidence type="ECO:0000313" key="2">
    <source>
        <dbReference type="Proteomes" id="UP000033428"/>
    </source>
</evidence>
<reference evidence="1 2" key="1">
    <citation type="submission" date="2015-02" db="EMBL/GenBank/DDBJ databases">
        <title>Single-cell genomics of uncultivated deep-branching MTB reveals a conserved set of magnetosome genes.</title>
        <authorList>
            <person name="Kolinko S."/>
            <person name="Richter M."/>
            <person name="Glockner F.O."/>
            <person name="Brachmann A."/>
            <person name="Schuler D."/>
        </authorList>
    </citation>
    <scope>NUCLEOTIDE SEQUENCE [LARGE SCALE GENOMIC DNA]</scope>
    <source>
        <strain evidence="1">SKK-01</strain>
    </source>
</reference>
<accession>A0A0F0CJ86</accession>
<dbReference type="Proteomes" id="UP000033428">
    <property type="component" value="Unassembled WGS sequence"/>
</dbReference>
<comment type="caution">
    <text evidence="1">The sequence shown here is derived from an EMBL/GenBank/DDBJ whole genome shotgun (WGS) entry which is preliminary data.</text>
</comment>
<protein>
    <submittedName>
        <fullName evidence="1">Uncharacterized protein</fullName>
    </submittedName>
</protein>
<name>A0A0F0CJ86_9BACT</name>
<sequence length="46" mass="4905">MIIGLAVTPFPKVYFSISKEKGKCSPSPLDSFPLLMKLAPAASLIP</sequence>